<name>A0A1J6I5V9_9HYPH</name>
<accession>A0A1J6I5V9</accession>
<organism evidence="1 2">
    <name type="scientific">Brucella cytisi</name>
    <dbReference type="NCBI Taxonomy" id="407152"/>
    <lineage>
        <taxon>Bacteria</taxon>
        <taxon>Pseudomonadati</taxon>
        <taxon>Pseudomonadota</taxon>
        <taxon>Alphaproteobacteria</taxon>
        <taxon>Hyphomicrobiales</taxon>
        <taxon>Brucellaceae</taxon>
        <taxon>Brucella/Ochrobactrum group</taxon>
        <taxon>Brucella</taxon>
    </lineage>
</organism>
<dbReference type="Proteomes" id="UP000182985">
    <property type="component" value="Unassembled WGS sequence"/>
</dbReference>
<dbReference type="EMBL" id="MOEC01000060">
    <property type="protein sequence ID" value="OIS90320.1"/>
    <property type="molecule type" value="Genomic_DNA"/>
</dbReference>
<sequence length="107" mass="11919">MEFSTDDQLREALRKMADVLAYLERLPPVPVTRELCRDLAAFLDAPTSRLVLDHESPRRGSYYSAAGLPLLDAELRGDTLTVRLPSPPSPRLFDPDGLTVQLKRADA</sequence>
<evidence type="ECO:0000313" key="1">
    <source>
        <dbReference type="EMBL" id="OIS90320.1"/>
    </source>
</evidence>
<reference evidence="1 2" key="1">
    <citation type="submission" date="2016-10" db="EMBL/GenBank/DDBJ databases">
        <title>The Draft Genome Sequence of the Potato Rhizosphere Bacteria Ochrobactrum sp. IPA7.2.</title>
        <authorList>
            <person name="Gogoleva N.E."/>
            <person name="Khlopko Y.A."/>
            <person name="Burygin G.L."/>
            <person name="Plotnikov A.O."/>
        </authorList>
    </citation>
    <scope>NUCLEOTIDE SEQUENCE [LARGE SCALE GENOMIC DNA]</scope>
    <source>
        <strain evidence="1 2">IPA7.2</strain>
    </source>
</reference>
<protein>
    <submittedName>
        <fullName evidence="1">Uncharacterized protein</fullName>
    </submittedName>
</protein>
<dbReference type="OrthoDB" id="8854942at2"/>
<keyword evidence="2" id="KW-1185">Reference proteome</keyword>
<evidence type="ECO:0000313" key="2">
    <source>
        <dbReference type="Proteomes" id="UP000182985"/>
    </source>
</evidence>
<proteinExistence type="predicted"/>
<comment type="caution">
    <text evidence="1">The sequence shown here is derived from an EMBL/GenBank/DDBJ whole genome shotgun (WGS) entry which is preliminary data.</text>
</comment>
<dbReference type="AlphaFoldDB" id="A0A1J6I5V9"/>
<dbReference type="RefSeq" id="WP_071634511.1">
    <property type="nucleotide sequence ID" value="NZ_MOEC01000060.1"/>
</dbReference>
<gene>
    <name evidence="1" type="ORF">BLA27_27405</name>
</gene>